<keyword evidence="1" id="KW-0472">Membrane</keyword>
<dbReference type="EMBL" id="CP023510">
    <property type="protein sequence ID" value="ATF62563.1"/>
    <property type="molecule type" value="Genomic_DNA"/>
</dbReference>
<feature type="transmembrane region" description="Helical" evidence="1">
    <location>
        <begin position="58"/>
        <end position="77"/>
    </location>
</feature>
<evidence type="ECO:0000313" key="3">
    <source>
        <dbReference type="Proteomes" id="UP000218628"/>
    </source>
</evidence>
<dbReference type="Proteomes" id="UP000218628">
    <property type="component" value="Chromosome"/>
</dbReference>
<dbReference type="RefSeq" id="WP_012903763.1">
    <property type="nucleotide sequence ID" value="NZ_CAJZGU010000019.1"/>
</dbReference>
<reference evidence="3" key="1">
    <citation type="submission" date="2017-09" db="EMBL/GenBank/DDBJ databases">
        <title>FDA dAtabase for Regulatory Grade micrObial Sequences (FDA-ARGOS): Supporting development and validation of Infectious Disease Dx tests.</title>
        <authorList>
            <person name="Minogue T."/>
            <person name="Wolcott M."/>
            <person name="Wasieloski L."/>
            <person name="Aguilar W."/>
            <person name="Moore D."/>
            <person name="Tallon L."/>
            <person name="Sadzewicz L."/>
            <person name="Ott S."/>
            <person name="Zhao X."/>
            <person name="Nagaraj S."/>
            <person name="Vavikolanu K."/>
            <person name="Aluvathingal J."/>
            <person name="Nadendla S."/>
            <person name="Sichtig H."/>
        </authorList>
    </citation>
    <scope>NUCLEOTIDE SEQUENCE [LARGE SCALE GENOMIC DNA]</scope>
    <source>
        <strain evidence="3">FDAARGOS_369</strain>
    </source>
</reference>
<sequence>MAEEKKWWDGDKKLRTTGELVSDGGLSGAVMSILYLIIGIAVWGGIGYLGDLVFSTTWLVWVGVLIGAIGGLTLVFTHMTRQNKDR</sequence>
<evidence type="ECO:0000256" key="1">
    <source>
        <dbReference type="SAM" id="Phobius"/>
    </source>
</evidence>
<keyword evidence="1" id="KW-1133">Transmembrane helix</keyword>
<name>A0A291DDV1_9MICC</name>
<proteinExistence type="predicted"/>
<protein>
    <recommendedName>
        <fullName evidence="4">AtpZ/AtpI family protein</fullName>
    </recommendedName>
</protein>
<evidence type="ECO:0008006" key="4">
    <source>
        <dbReference type="Google" id="ProtNLM"/>
    </source>
</evidence>
<evidence type="ECO:0000313" key="2">
    <source>
        <dbReference type="EMBL" id="ATF62563.1"/>
    </source>
</evidence>
<accession>A0A291DDV1</accession>
<dbReference type="OMA" id="KWWDGDK"/>
<organism evidence="2 3">
    <name type="scientific">Rothia mucilaginosa</name>
    <dbReference type="NCBI Taxonomy" id="43675"/>
    <lineage>
        <taxon>Bacteria</taxon>
        <taxon>Bacillati</taxon>
        <taxon>Actinomycetota</taxon>
        <taxon>Actinomycetes</taxon>
        <taxon>Micrococcales</taxon>
        <taxon>Micrococcaceae</taxon>
        <taxon>Rothia</taxon>
    </lineage>
</organism>
<feature type="transmembrane region" description="Helical" evidence="1">
    <location>
        <begin position="20"/>
        <end position="46"/>
    </location>
</feature>
<dbReference type="AlphaFoldDB" id="A0A291DDV1"/>
<gene>
    <name evidence="2" type="ORF">CO690_02260</name>
</gene>
<keyword evidence="1" id="KW-0812">Transmembrane</keyword>